<proteinExistence type="predicted"/>
<keyword evidence="2" id="KW-1185">Reference proteome</keyword>
<evidence type="ECO:0000313" key="1">
    <source>
        <dbReference type="EMBL" id="CAH2297240.1"/>
    </source>
</evidence>
<gene>
    <name evidence="1" type="ORF">PECUL_23A044264</name>
</gene>
<dbReference type="PANTHER" id="PTHR45749">
    <property type="match status" value="1"/>
</dbReference>
<organism evidence="1 2">
    <name type="scientific">Pelobates cultripes</name>
    <name type="common">Western spadefoot toad</name>
    <dbReference type="NCBI Taxonomy" id="61616"/>
    <lineage>
        <taxon>Eukaryota</taxon>
        <taxon>Metazoa</taxon>
        <taxon>Chordata</taxon>
        <taxon>Craniata</taxon>
        <taxon>Vertebrata</taxon>
        <taxon>Euteleostomi</taxon>
        <taxon>Amphibia</taxon>
        <taxon>Batrachia</taxon>
        <taxon>Anura</taxon>
        <taxon>Pelobatoidea</taxon>
        <taxon>Pelobatidae</taxon>
        <taxon>Pelobates</taxon>
    </lineage>
</organism>
<evidence type="ECO:0000313" key="2">
    <source>
        <dbReference type="Proteomes" id="UP001295444"/>
    </source>
</evidence>
<dbReference type="PANTHER" id="PTHR45749:SF35">
    <property type="entry name" value="AC-LIKE TRANSPOSASE-RELATED"/>
    <property type="match status" value="1"/>
</dbReference>
<reference evidence="1" key="1">
    <citation type="submission" date="2022-03" db="EMBL/GenBank/DDBJ databases">
        <authorList>
            <person name="Alioto T."/>
            <person name="Alioto T."/>
            <person name="Gomez Garrido J."/>
        </authorList>
    </citation>
    <scope>NUCLEOTIDE SEQUENCE</scope>
</reference>
<dbReference type="AlphaFoldDB" id="A0AAD1SCF1"/>
<dbReference type="EMBL" id="OW240916">
    <property type="protein sequence ID" value="CAH2297240.1"/>
    <property type="molecule type" value="Genomic_DNA"/>
</dbReference>
<accession>A0AAD1SCF1</accession>
<dbReference type="Proteomes" id="UP001295444">
    <property type="component" value="Chromosome 05"/>
</dbReference>
<protein>
    <submittedName>
        <fullName evidence="1">Uncharacterized protein</fullName>
    </submittedName>
</protein>
<name>A0AAD1SCF1_PELCU</name>
<sequence>MRMQTKTTIDQRQQDLMQIGIEHWKGVIRRVIAIICHLAERNQALRRTTSELYDPHNGNFLAQVELMAQFDSVMTEHIRRIQNQDTRVHYLSGTIQNEIIALIGNK</sequence>
<feature type="non-terminal residue" evidence="1">
    <location>
        <position position="106"/>
    </location>
</feature>